<accession>A0A133UTJ0</accession>
<evidence type="ECO:0000313" key="2">
    <source>
        <dbReference type="EMBL" id="KXA97523.1"/>
    </source>
</evidence>
<keyword evidence="1" id="KW-0812">Transmembrane</keyword>
<comment type="caution">
    <text evidence="2">The sequence shown here is derived from an EMBL/GenBank/DDBJ whole genome shotgun (WGS) entry which is preliminary data.</text>
</comment>
<reference evidence="2 3" key="1">
    <citation type="journal article" date="2016" name="Sci. Rep.">
        <title>Metabolic traits of an uncultured archaeal lineage -MSBL1- from brine pools of the Red Sea.</title>
        <authorList>
            <person name="Mwirichia R."/>
            <person name="Alam I."/>
            <person name="Rashid M."/>
            <person name="Vinu M."/>
            <person name="Ba-Alawi W."/>
            <person name="Anthony Kamau A."/>
            <person name="Kamanda Ngugi D."/>
            <person name="Goker M."/>
            <person name="Klenk H.P."/>
            <person name="Bajic V."/>
            <person name="Stingl U."/>
        </authorList>
    </citation>
    <scope>NUCLEOTIDE SEQUENCE [LARGE SCALE GENOMIC DNA]</scope>
    <source>
        <strain evidence="2">SCGC-AAA259I14</strain>
    </source>
</reference>
<protein>
    <submittedName>
        <fullName evidence="2">Uncharacterized protein</fullName>
    </submittedName>
</protein>
<dbReference type="AlphaFoldDB" id="A0A133UTJ0"/>
<keyword evidence="1" id="KW-0472">Membrane</keyword>
<organism evidence="2 3">
    <name type="scientific">candidate division MSBL1 archaeon SCGC-AAA259I14</name>
    <dbReference type="NCBI Taxonomy" id="1698268"/>
    <lineage>
        <taxon>Archaea</taxon>
        <taxon>Methanobacteriati</taxon>
        <taxon>Methanobacteriota</taxon>
        <taxon>candidate division MSBL1</taxon>
    </lineage>
</organism>
<gene>
    <name evidence="2" type="ORF">AKJ38_01000</name>
</gene>
<dbReference type="Proteomes" id="UP000070414">
    <property type="component" value="Unassembled WGS sequence"/>
</dbReference>
<evidence type="ECO:0000256" key="1">
    <source>
        <dbReference type="SAM" id="Phobius"/>
    </source>
</evidence>
<name>A0A133UTJ0_9EURY</name>
<keyword evidence="3" id="KW-1185">Reference proteome</keyword>
<dbReference type="EMBL" id="LHXS01000010">
    <property type="protein sequence ID" value="KXA97523.1"/>
    <property type="molecule type" value="Genomic_DNA"/>
</dbReference>
<proteinExistence type="predicted"/>
<feature type="transmembrane region" description="Helical" evidence="1">
    <location>
        <begin position="7"/>
        <end position="26"/>
    </location>
</feature>
<keyword evidence="1" id="KW-1133">Transmembrane helix</keyword>
<evidence type="ECO:0000313" key="3">
    <source>
        <dbReference type="Proteomes" id="UP000070414"/>
    </source>
</evidence>
<sequence length="63" mass="7104">MQREYKEAVAIGIGGGMGGSVLIYAITGEFPWNYGIIFSIVFSIVFLYNVRRRLKNISEKNTD</sequence>
<feature type="transmembrane region" description="Helical" evidence="1">
    <location>
        <begin position="32"/>
        <end position="50"/>
    </location>
</feature>